<feature type="transmembrane region" description="Helical" evidence="2">
    <location>
        <begin position="12"/>
        <end position="30"/>
    </location>
</feature>
<dbReference type="HOGENOM" id="CLU_027408_0_3_5"/>
<sequence length="443" mass="48147">MKTYLGYGTGDFGLNIYWNALSLILVFWYAEVVGLSPDAAGLIYFIGMAWDAVSDVVIANLTQRTRTRYGTYRPYLAIGGVILGAAFVLLFWVPPLEGWILMVALAMAHILFRLAYTIVAVPYSALASRLSFDSRERTVLSGTRMAFAFLGLLAVSGLWFPIVRFFGDGTDESPTGFLVAALLGGIIATIALQACFLFTRERTLETLHERPADLSFRGFWRAVRANRALQVLLLAIFLQSGAGASFLIPLAFYIEAHAADFARKEAVMTAYAVATLASIPVWTAVIRRFGKRLGWISACWVVISAGLLLALLGPVLIGGLPLQILLYGVGFSGFGVLVWALVPDTVEFGQWKSGTRNEGAVFGSVLLSQKTAGGLAGLLVGTVLTAVGYDPDLARQSLETADRLELYMFAGPSILLFLSSLVILRLPLNRHIHAKIVEEIQSH</sequence>
<feature type="transmembrane region" description="Helical" evidence="2">
    <location>
        <begin position="372"/>
        <end position="389"/>
    </location>
</feature>
<feature type="transmembrane region" description="Helical" evidence="2">
    <location>
        <begin position="42"/>
        <end position="62"/>
    </location>
</feature>
<reference evidence="3 4" key="1">
    <citation type="submission" date="2006-08" db="EMBL/GenBank/DDBJ databases">
        <title>Complete sequence of Maricaulis maris MCS10.</title>
        <authorList>
            <consortium name="US DOE Joint Genome Institute"/>
            <person name="Copeland A."/>
            <person name="Lucas S."/>
            <person name="Lapidus A."/>
            <person name="Barry K."/>
            <person name="Detter J.C."/>
            <person name="Glavina del Rio T."/>
            <person name="Hammon N."/>
            <person name="Israni S."/>
            <person name="Dalin E."/>
            <person name="Tice H."/>
            <person name="Pitluck S."/>
            <person name="Saunders E."/>
            <person name="Brettin T."/>
            <person name="Bruce D."/>
            <person name="Han C."/>
            <person name="Tapia R."/>
            <person name="Gilna P."/>
            <person name="Schmutz J."/>
            <person name="Larimer F."/>
            <person name="Land M."/>
            <person name="Hauser L."/>
            <person name="Kyrpides N."/>
            <person name="Mikhailova N."/>
            <person name="Viollier P."/>
            <person name="Stephens C."/>
            <person name="Richardson P."/>
        </authorList>
    </citation>
    <scope>NUCLEOTIDE SEQUENCE [LARGE SCALE GENOMIC DNA]</scope>
    <source>
        <strain evidence="3 4">MCS10</strain>
    </source>
</reference>
<dbReference type="AlphaFoldDB" id="Q0AL38"/>
<dbReference type="Gene3D" id="1.20.1250.20">
    <property type="entry name" value="MFS general substrate transporter like domains"/>
    <property type="match status" value="2"/>
</dbReference>
<dbReference type="eggNOG" id="COG2211">
    <property type="taxonomic scope" value="Bacteria"/>
</dbReference>
<feature type="transmembrane region" description="Helical" evidence="2">
    <location>
        <begin position="409"/>
        <end position="428"/>
    </location>
</feature>
<feature type="transmembrane region" description="Helical" evidence="2">
    <location>
        <begin position="178"/>
        <end position="198"/>
    </location>
</feature>
<dbReference type="PANTHER" id="PTHR11328:SF24">
    <property type="entry name" value="MAJOR FACILITATOR SUPERFAMILY (MFS) PROFILE DOMAIN-CONTAINING PROTEIN"/>
    <property type="match status" value="1"/>
</dbReference>
<feature type="transmembrane region" description="Helical" evidence="2">
    <location>
        <begin position="266"/>
        <end position="286"/>
    </location>
</feature>
<organism evidence="3 4">
    <name type="scientific">Maricaulis maris (strain MCS10)</name>
    <name type="common">Caulobacter maris</name>
    <dbReference type="NCBI Taxonomy" id="394221"/>
    <lineage>
        <taxon>Bacteria</taxon>
        <taxon>Pseudomonadati</taxon>
        <taxon>Pseudomonadota</taxon>
        <taxon>Alphaproteobacteria</taxon>
        <taxon>Maricaulales</taxon>
        <taxon>Maricaulaceae</taxon>
        <taxon>Maricaulis</taxon>
    </lineage>
</organism>
<evidence type="ECO:0000313" key="4">
    <source>
        <dbReference type="Proteomes" id="UP000001964"/>
    </source>
</evidence>
<dbReference type="InterPro" id="IPR036259">
    <property type="entry name" value="MFS_trans_sf"/>
</dbReference>
<dbReference type="KEGG" id="mmr:Mmar10_2719"/>
<dbReference type="Pfam" id="PF13347">
    <property type="entry name" value="MFS_2"/>
    <property type="match status" value="1"/>
</dbReference>
<dbReference type="STRING" id="394221.Mmar10_2719"/>
<dbReference type="GO" id="GO:0006814">
    <property type="term" value="P:sodium ion transport"/>
    <property type="evidence" value="ECO:0007669"/>
    <property type="project" value="InterPro"/>
</dbReference>
<dbReference type="Proteomes" id="UP000001964">
    <property type="component" value="Chromosome"/>
</dbReference>
<keyword evidence="4" id="KW-1185">Reference proteome</keyword>
<dbReference type="PANTHER" id="PTHR11328">
    <property type="entry name" value="MAJOR FACILITATOR SUPERFAMILY DOMAIN-CONTAINING PROTEIN"/>
    <property type="match status" value="1"/>
</dbReference>
<keyword evidence="2" id="KW-0812">Transmembrane</keyword>
<dbReference type="CDD" id="cd17332">
    <property type="entry name" value="MFS_MelB_like"/>
    <property type="match status" value="1"/>
</dbReference>
<evidence type="ECO:0000256" key="2">
    <source>
        <dbReference type="SAM" id="Phobius"/>
    </source>
</evidence>
<dbReference type="RefSeq" id="WP_011644649.1">
    <property type="nucleotide sequence ID" value="NC_008347.1"/>
</dbReference>
<dbReference type="NCBIfam" id="TIGR00792">
    <property type="entry name" value="gph"/>
    <property type="match status" value="1"/>
</dbReference>
<feature type="transmembrane region" description="Helical" evidence="2">
    <location>
        <begin position="146"/>
        <end position="166"/>
    </location>
</feature>
<name>Q0AL38_MARMM</name>
<feature type="transmembrane region" description="Helical" evidence="2">
    <location>
        <begin position="231"/>
        <end position="254"/>
    </location>
</feature>
<accession>Q0AL38</accession>
<dbReference type="InterPro" id="IPR039672">
    <property type="entry name" value="MFS_2"/>
</dbReference>
<feature type="transmembrane region" description="Helical" evidence="2">
    <location>
        <begin position="74"/>
        <end position="93"/>
    </location>
</feature>
<keyword evidence="2" id="KW-0472">Membrane</keyword>
<evidence type="ECO:0000256" key="1">
    <source>
        <dbReference type="ARBA" id="ARBA00009617"/>
    </source>
</evidence>
<comment type="similarity">
    <text evidence="1">Belongs to the sodium:galactoside symporter (TC 2.A.2) family.</text>
</comment>
<feature type="transmembrane region" description="Helical" evidence="2">
    <location>
        <begin position="293"/>
        <end position="318"/>
    </location>
</feature>
<feature type="transmembrane region" description="Helical" evidence="2">
    <location>
        <begin position="99"/>
        <end position="125"/>
    </location>
</feature>
<protein>
    <submittedName>
        <fullName evidence="3">Sugar (Glycoside-Pentoside-Hexuronide) transporter</fullName>
    </submittedName>
</protein>
<dbReference type="EMBL" id="CP000449">
    <property type="protein sequence ID" value="ABI67005.1"/>
    <property type="molecule type" value="Genomic_DNA"/>
</dbReference>
<feature type="transmembrane region" description="Helical" evidence="2">
    <location>
        <begin position="324"/>
        <end position="342"/>
    </location>
</feature>
<dbReference type="GO" id="GO:0008643">
    <property type="term" value="P:carbohydrate transport"/>
    <property type="evidence" value="ECO:0007669"/>
    <property type="project" value="InterPro"/>
</dbReference>
<dbReference type="GO" id="GO:0005886">
    <property type="term" value="C:plasma membrane"/>
    <property type="evidence" value="ECO:0007669"/>
    <property type="project" value="TreeGrafter"/>
</dbReference>
<dbReference type="InterPro" id="IPR001927">
    <property type="entry name" value="Na/Gal_symport"/>
</dbReference>
<dbReference type="SUPFAM" id="SSF103473">
    <property type="entry name" value="MFS general substrate transporter"/>
    <property type="match status" value="1"/>
</dbReference>
<gene>
    <name evidence="3" type="ordered locus">Mmar10_2719</name>
</gene>
<evidence type="ECO:0000313" key="3">
    <source>
        <dbReference type="EMBL" id="ABI67005.1"/>
    </source>
</evidence>
<keyword evidence="2" id="KW-1133">Transmembrane helix</keyword>
<dbReference type="GO" id="GO:0015293">
    <property type="term" value="F:symporter activity"/>
    <property type="evidence" value="ECO:0007669"/>
    <property type="project" value="InterPro"/>
</dbReference>
<proteinExistence type="inferred from homology"/>